<keyword evidence="1" id="KW-0732">Signal</keyword>
<dbReference type="NCBIfam" id="TIGR01901">
    <property type="entry name" value="adhes_NPXG"/>
    <property type="match status" value="1"/>
</dbReference>
<reference evidence="3 4" key="1">
    <citation type="submission" date="2012-04" db="EMBL/GenBank/DDBJ databases">
        <authorList>
            <person name="Genoscope - CEA"/>
        </authorList>
    </citation>
    <scope>NUCLEOTIDE SEQUENCE [LARGE SCALE GENOMIC DNA]</scope>
    <source>
        <strain evidence="3 4">9717</strain>
    </source>
</reference>
<evidence type="ECO:0000259" key="2">
    <source>
        <dbReference type="SMART" id="SM00912"/>
    </source>
</evidence>
<accession>I4FN98</accession>
<feature type="domain" description="Filamentous haemagglutinin FhaB/tRNA nuclease CdiA-like TPS" evidence="2">
    <location>
        <begin position="43"/>
        <end position="180"/>
    </location>
</feature>
<protein>
    <submittedName>
        <fullName evidence="3">Filamentous haemagglutinin-like</fullName>
    </submittedName>
</protein>
<evidence type="ECO:0000256" key="1">
    <source>
        <dbReference type="SAM" id="SignalP"/>
    </source>
</evidence>
<dbReference type="SUPFAM" id="SSF51126">
    <property type="entry name" value="Pectin lyase-like"/>
    <property type="match status" value="3"/>
</dbReference>
<dbReference type="AlphaFoldDB" id="I4FN98"/>
<dbReference type="Proteomes" id="UP000003172">
    <property type="component" value="Unassembled WGS sequence"/>
</dbReference>
<feature type="chain" id="PRO_5003689521" evidence="1">
    <location>
        <begin position="31"/>
        <end position="932"/>
    </location>
</feature>
<evidence type="ECO:0000313" key="4">
    <source>
        <dbReference type="Proteomes" id="UP000003172"/>
    </source>
</evidence>
<name>I4FN98_MICAE</name>
<sequence>MFRIKMLKFRNLVSLLVSLSLFSVKSPAIAQIIPDTSLGIEGAFVITFNQLLQLIQGGARRGENLFQSFQDFNIREGQTIILTNAKGVNNILIRVTGNNPSDILGNLSLIKAETINNLLINLRSLSPLPNTNLSSLIQPQDLGTASLFFLNPNGILFGPDARLNLGGSFIATTANQIKFADGTVFRANLTQSSPILTISTPIGLGFTSSSPKPITLQGPEQSLTGVLQSIPKVAGGPNEVLEGTKTLIENILTRPVGLQVFPNQTIALVGGDVTLNSGSLTALGGRIEVGSVRNMGNVSLTPVPKGWRLGYEGIDSQSQGQITLSQLALLNSSGLGGGEIKLTAQKVALINESAILSVTLSDQDGRDISIQAQDIRLSNGSIIGTGTFIDTLGDSGSVIIKTNNLTVQGASLIETTTLGQGKGGNLIINAQNGVNVIDDGFIAAGSLGASQDQTGSAGNLIIETQILNINEGGEILNATSSGQGGNLIINASESINIDDFDSAIYTDTFGRGNAGNLEINTKTLRISNGAQISAATFDQGKGGDILLRASDSLYITGISSDLRFPSGIFTSTGIIGFDFQPQGEGGNLLIETRRLTLTDGAVISTSTISPKNAGNAVLNISDTLSLERNARITASTSADGNAGNIRLNVGNELLMNQNSQISTAVTRNSLARGGLIEINANSLNLQNQSEISVRSEGQGNAGNININLTGLFSATNSDITANANQGAGGEITLTADNIRLQGDSDIRTNVNNGAGGGGNITVTANSILLFNDSDILAFSRDGRGGNIQFNTPVFFGNGYQPISSENDPNTLDGNDRVDINASGAVSGAIIIPDLTFIQNSIVQLPEFLINPEKLLANSCISPNQDRGGSFIIKGSGGVQNRPGDMNTPSYFPEIIQPIPETPAQPWKKGDPIIEPQGVYYTPDGRLYLSRKC</sequence>
<proteinExistence type="predicted"/>
<comment type="caution">
    <text evidence="3">The sequence shown here is derived from an EMBL/GenBank/DDBJ whole genome shotgun (WGS) entry which is preliminary data.</text>
</comment>
<evidence type="ECO:0000313" key="3">
    <source>
        <dbReference type="EMBL" id="CCH97123.1"/>
    </source>
</evidence>
<organism evidence="3 4">
    <name type="scientific">Microcystis aeruginosa PCC 9717</name>
    <dbReference type="NCBI Taxonomy" id="1160286"/>
    <lineage>
        <taxon>Bacteria</taxon>
        <taxon>Bacillati</taxon>
        <taxon>Cyanobacteriota</taxon>
        <taxon>Cyanophyceae</taxon>
        <taxon>Oscillatoriophycideae</taxon>
        <taxon>Chroococcales</taxon>
        <taxon>Microcystaceae</taxon>
        <taxon>Microcystis</taxon>
    </lineage>
</organism>
<gene>
    <name evidence="3" type="ORF">MICAB_2960026</name>
</gene>
<feature type="signal peptide" evidence="1">
    <location>
        <begin position="1"/>
        <end position="30"/>
    </location>
</feature>
<dbReference type="EMBL" id="CAII01000219">
    <property type="protein sequence ID" value="CCH97123.1"/>
    <property type="molecule type" value="Genomic_DNA"/>
</dbReference>
<dbReference type="InterPro" id="IPR008638">
    <property type="entry name" value="FhaB/CdiA-like_TPS"/>
</dbReference>
<dbReference type="Gene3D" id="2.160.20.10">
    <property type="entry name" value="Single-stranded right-handed beta-helix, Pectin lyase-like"/>
    <property type="match status" value="3"/>
</dbReference>
<dbReference type="SMART" id="SM00912">
    <property type="entry name" value="Haemagg_act"/>
    <property type="match status" value="1"/>
</dbReference>
<dbReference type="HOGENOM" id="CLU_001325_0_0_3"/>
<dbReference type="Pfam" id="PF05860">
    <property type="entry name" value="TPS"/>
    <property type="match status" value="2"/>
</dbReference>
<dbReference type="InterPro" id="IPR011050">
    <property type="entry name" value="Pectin_lyase_fold/virulence"/>
</dbReference>
<dbReference type="InterPro" id="IPR012334">
    <property type="entry name" value="Pectin_lyas_fold"/>
</dbReference>